<dbReference type="EMBL" id="CP133615">
    <property type="protein sequence ID" value="WMV24988.1"/>
    <property type="molecule type" value="Genomic_DNA"/>
</dbReference>
<feature type="domain" description="CCHC-type" evidence="3">
    <location>
        <begin position="156"/>
        <end position="170"/>
    </location>
</feature>
<keyword evidence="1" id="KW-0862">Zinc</keyword>
<evidence type="ECO:0000256" key="1">
    <source>
        <dbReference type="PROSITE-ProRule" id="PRU00047"/>
    </source>
</evidence>
<evidence type="ECO:0000313" key="4">
    <source>
        <dbReference type="EMBL" id="WMV24988.1"/>
    </source>
</evidence>
<protein>
    <recommendedName>
        <fullName evidence="3">CCHC-type domain-containing protein</fullName>
    </recommendedName>
</protein>
<dbReference type="SMART" id="SM00343">
    <property type="entry name" value="ZnF_C2HC"/>
    <property type="match status" value="1"/>
</dbReference>
<keyword evidence="1" id="KW-0479">Metal-binding</keyword>
<organism evidence="4 5">
    <name type="scientific">Solanum verrucosum</name>
    <dbReference type="NCBI Taxonomy" id="315347"/>
    <lineage>
        <taxon>Eukaryota</taxon>
        <taxon>Viridiplantae</taxon>
        <taxon>Streptophyta</taxon>
        <taxon>Embryophyta</taxon>
        <taxon>Tracheophyta</taxon>
        <taxon>Spermatophyta</taxon>
        <taxon>Magnoliopsida</taxon>
        <taxon>eudicotyledons</taxon>
        <taxon>Gunneridae</taxon>
        <taxon>Pentapetalae</taxon>
        <taxon>asterids</taxon>
        <taxon>lamiids</taxon>
        <taxon>Solanales</taxon>
        <taxon>Solanaceae</taxon>
        <taxon>Solanoideae</taxon>
        <taxon>Solaneae</taxon>
        <taxon>Solanum</taxon>
    </lineage>
</organism>
<dbReference type="PROSITE" id="PS50158">
    <property type="entry name" value="ZF_CCHC"/>
    <property type="match status" value="1"/>
</dbReference>
<dbReference type="Gene3D" id="3.30.70.270">
    <property type="match status" value="1"/>
</dbReference>
<accession>A0AAF0QKV7</accession>
<dbReference type="PANTHER" id="PTHR45643">
    <property type="entry name" value="REVERSE TRANSCRIPTASE"/>
    <property type="match status" value="1"/>
</dbReference>
<dbReference type="InterPro" id="IPR043502">
    <property type="entry name" value="DNA/RNA_pol_sf"/>
</dbReference>
<feature type="compositionally biased region" description="Polar residues" evidence="2">
    <location>
        <begin position="100"/>
        <end position="114"/>
    </location>
</feature>
<proteinExistence type="predicted"/>
<name>A0AAF0QKV7_SOLVR</name>
<keyword evidence="5" id="KW-1185">Reference proteome</keyword>
<evidence type="ECO:0000256" key="2">
    <source>
        <dbReference type="SAM" id="MobiDB-lite"/>
    </source>
</evidence>
<dbReference type="GO" id="GO:0003676">
    <property type="term" value="F:nucleic acid binding"/>
    <property type="evidence" value="ECO:0007669"/>
    <property type="project" value="InterPro"/>
</dbReference>
<keyword evidence="1" id="KW-0863">Zinc-finger</keyword>
<dbReference type="PANTHER" id="PTHR45643:SF11">
    <property type="entry name" value="RNA-DIRECTED DNA POLYMERASE"/>
    <property type="match status" value="1"/>
</dbReference>
<reference evidence="4" key="1">
    <citation type="submission" date="2023-08" db="EMBL/GenBank/DDBJ databases">
        <title>A de novo genome assembly of Solanum verrucosum Schlechtendal, a Mexican diploid species geographically isolated from the other diploid A-genome species in potato relatives.</title>
        <authorList>
            <person name="Hosaka K."/>
        </authorList>
    </citation>
    <scope>NUCLEOTIDE SEQUENCE</scope>
    <source>
        <tissue evidence="4">Young leaves</tissue>
    </source>
</reference>
<gene>
    <name evidence="4" type="ORF">MTR67_018373</name>
</gene>
<dbReference type="Proteomes" id="UP001234989">
    <property type="component" value="Chromosome 4"/>
</dbReference>
<evidence type="ECO:0000313" key="5">
    <source>
        <dbReference type="Proteomes" id="UP001234989"/>
    </source>
</evidence>
<dbReference type="AlphaFoldDB" id="A0AAF0QKV7"/>
<dbReference type="GO" id="GO:0008270">
    <property type="term" value="F:zinc ion binding"/>
    <property type="evidence" value="ECO:0007669"/>
    <property type="project" value="UniProtKB-KW"/>
</dbReference>
<sequence>MSVKEYALNFTQLAKYAPTMITNSKAKMNKFVSGVSKLVVKECRTIVLIKEMYISHLIHSQKIEEEKLKGKAIESNRATTDDGDFSYSRSDGHGCPQLQKKFSSQGSSNAPISKSNEDRVSNPKLQGGSVNGSSIPACSRCGKKHGGKYLAGMDDCSNCGKSGHKMKNCPVLGTKGRDDCRTRLVTFKVPNGPMMSWEGGNSMPKGQYVSCLKVRKMISEGCHYHLVQDFELYAKLRKCEFWLRSIAVLVHIVSGEGIQVDPMKIEVVKNLPRPLSPSDIRSFFGSTVYYRRSVEGFSSIASPFITLTQNKAKQDVDPVLVDLKNSVSEKVIEAFSGGGDGVLLYQGRLCVSNINELRNQILTEAHSSRYSIYPGAT</sequence>
<dbReference type="InterPro" id="IPR043128">
    <property type="entry name" value="Rev_trsase/Diguanyl_cyclase"/>
</dbReference>
<dbReference type="SUPFAM" id="SSF56672">
    <property type="entry name" value="DNA/RNA polymerases"/>
    <property type="match status" value="1"/>
</dbReference>
<feature type="region of interest" description="Disordered" evidence="2">
    <location>
        <begin position="98"/>
        <end position="133"/>
    </location>
</feature>
<evidence type="ECO:0000259" key="3">
    <source>
        <dbReference type="PROSITE" id="PS50158"/>
    </source>
</evidence>
<dbReference type="InterPro" id="IPR001878">
    <property type="entry name" value="Znf_CCHC"/>
</dbReference>